<feature type="transmembrane region" description="Helical" evidence="1">
    <location>
        <begin position="79"/>
        <end position="96"/>
    </location>
</feature>
<accession>A0ABU8LFL2</accession>
<gene>
    <name evidence="2" type="ORF">WDU99_15780</name>
</gene>
<keyword evidence="1" id="KW-1133">Transmembrane helix</keyword>
<comment type="caution">
    <text evidence="2">The sequence shown here is derived from an EMBL/GenBank/DDBJ whole genome shotgun (WGS) entry which is preliminary data.</text>
</comment>
<feature type="transmembrane region" description="Helical" evidence="1">
    <location>
        <begin position="6"/>
        <end position="26"/>
    </location>
</feature>
<dbReference type="EMBL" id="JBBDGM010000018">
    <property type="protein sequence ID" value="MEJ1089775.1"/>
    <property type="molecule type" value="Genomic_DNA"/>
</dbReference>
<keyword evidence="3" id="KW-1185">Reference proteome</keyword>
<organism evidence="2 3">
    <name type="scientific">Microbacterium bandirmense</name>
    <dbReference type="NCBI Taxonomy" id="3122050"/>
    <lineage>
        <taxon>Bacteria</taxon>
        <taxon>Bacillati</taxon>
        <taxon>Actinomycetota</taxon>
        <taxon>Actinomycetes</taxon>
        <taxon>Micrococcales</taxon>
        <taxon>Microbacteriaceae</taxon>
        <taxon>Microbacterium</taxon>
    </lineage>
</organism>
<protein>
    <recommendedName>
        <fullName evidence="4">PH domain-containing protein</fullName>
    </recommendedName>
</protein>
<evidence type="ECO:0008006" key="4">
    <source>
        <dbReference type="Google" id="ProtNLM"/>
    </source>
</evidence>
<dbReference type="RefSeq" id="WP_337333420.1">
    <property type="nucleotide sequence ID" value="NZ_JBBDGM010000018.1"/>
</dbReference>
<proteinExistence type="predicted"/>
<evidence type="ECO:0000313" key="3">
    <source>
        <dbReference type="Proteomes" id="UP001371224"/>
    </source>
</evidence>
<keyword evidence="1" id="KW-0472">Membrane</keyword>
<keyword evidence="1" id="KW-0812">Transmembrane</keyword>
<feature type="transmembrane region" description="Helical" evidence="1">
    <location>
        <begin position="46"/>
        <end position="67"/>
    </location>
</feature>
<reference evidence="2 3" key="1">
    <citation type="submission" date="2024-02" db="EMBL/GenBank/DDBJ databases">
        <authorList>
            <person name="Saticioglu I.B."/>
        </authorList>
    </citation>
    <scope>NUCLEOTIDE SEQUENCE [LARGE SCALE GENOMIC DNA]</scope>
    <source>
        <strain evidence="2 3">Mu-80</strain>
    </source>
</reference>
<evidence type="ECO:0000256" key="1">
    <source>
        <dbReference type="SAM" id="Phobius"/>
    </source>
</evidence>
<sequence length="166" mass="18014">MSGFALKAVIIAIVIALLAVIVLRAFRRVTPAKAVAAGPIRQRMPVLFALIGAVLLAAGFVMALASFTSRYTHDLLPMRIASVVLFVAGVCTLLAYRNWYLEVGADAVRYRTVFGGTKRIAYGEIASCRTVNVLGRERVVVRSRDGQRLSVDARRYDMSRVLAAAG</sequence>
<dbReference type="Proteomes" id="UP001371224">
    <property type="component" value="Unassembled WGS sequence"/>
</dbReference>
<name>A0ABU8LFL2_9MICO</name>
<evidence type="ECO:0000313" key="2">
    <source>
        <dbReference type="EMBL" id="MEJ1089775.1"/>
    </source>
</evidence>